<proteinExistence type="predicted"/>
<dbReference type="CDD" id="cd00006">
    <property type="entry name" value="PTS_IIA_man"/>
    <property type="match status" value="1"/>
</dbReference>
<evidence type="ECO:0000259" key="8">
    <source>
        <dbReference type="PROSITE" id="PS51096"/>
    </source>
</evidence>
<dbReference type="OrthoDB" id="6623712at2"/>
<dbReference type="InterPro" id="IPR004701">
    <property type="entry name" value="PTS_EIIA_man-typ"/>
</dbReference>
<dbReference type="PANTHER" id="PTHR33799">
    <property type="entry name" value="PTS PERMEASE-RELATED-RELATED"/>
    <property type="match status" value="1"/>
</dbReference>
<accession>A0A4S3B323</accession>
<dbReference type="InterPro" id="IPR036662">
    <property type="entry name" value="PTS_EIIA_man-typ_sf"/>
</dbReference>
<dbReference type="Gene3D" id="3.40.50.510">
    <property type="entry name" value="Phosphotransferase system, mannose-type IIA component"/>
    <property type="match status" value="1"/>
</dbReference>
<evidence type="ECO:0000256" key="6">
    <source>
        <dbReference type="ARBA" id="ARBA00022683"/>
    </source>
</evidence>
<keyword evidence="4" id="KW-0762">Sugar transport</keyword>
<dbReference type="GO" id="GO:0016301">
    <property type="term" value="F:kinase activity"/>
    <property type="evidence" value="ECO:0007669"/>
    <property type="project" value="UniProtKB-KW"/>
</dbReference>
<keyword evidence="3" id="KW-0963">Cytoplasm</keyword>
<organism evidence="9 10">
    <name type="scientific">Vagococcus silagei</name>
    <dbReference type="NCBI Taxonomy" id="2508885"/>
    <lineage>
        <taxon>Bacteria</taxon>
        <taxon>Bacillati</taxon>
        <taxon>Bacillota</taxon>
        <taxon>Bacilli</taxon>
        <taxon>Lactobacillales</taxon>
        <taxon>Enterococcaceae</taxon>
        <taxon>Vagococcus</taxon>
    </lineage>
</organism>
<dbReference type="AlphaFoldDB" id="A0A4S3B323"/>
<dbReference type="Pfam" id="PF03610">
    <property type="entry name" value="EIIA-man"/>
    <property type="match status" value="1"/>
</dbReference>
<dbReference type="EMBL" id="SDGV01000040">
    <property type="protein sequence ID" value="THB60130.1"/>
    <property type="molecule type" value="Genomic_DNA"/>
</dbReference>
<evidence type="ECO:0000256" key="2">
    <source>
        <dbReference type="ARBA" id="ARBA00022448"/>
    </source>
</evidence>
<dbReference type="GO" id="GO:0016020">
    <property type="term" value="C:membrane"/>
    <property type="evidence" value="ECO:0007669"/>
    <property type="project" value="InterPro"/>
</dbReference>
<evidence type="ECO:0000256" key="5">
    <source>
        <dbReference type="ARBA" id="ARBA00022679"/>
    </source>
</evidence>
<evidence type="ECO:0000313" key="9">
    <source>
        <dbReference type="EMBL" id="THB60130.1"/>
    </source>
</evidence>
<dbReference type="InterPro" id="IPR051471">
    <property type="entry name" value="Bacterial_PTS_sugar_comp"/>
</dbReference>
<comment type="caution">
    <text evidence="9">The sequence shown here is derived from an EMBL/GenBank/DDBJ whole genome shotgun (WGS) entry which is preliminary data.</text>
</comment>
<keyword evidence="2" id="KW-0813">Transport</keyword>
<name>A0A4S3B323_9ENTE</name>
<dbReference type="Proteomes" id="UP000310506">
    <property type="component" value="Unassembled WGS sequence"/>
</dbReference>
<keyword evidence="6" id="KW-0598">Phosphotransferase system</keyword>
<evidence type="ECO:0000256" key="3">
    <source>
        <dbReference type="ARBA" id="ARBA00022490"/>
    </source>
</evidence>
<evidence type="ECO:0000256" key="7">
    <source>
        <dbReference type="ARBA" id="ARBA00022777"/>
    </source>
</evidence>
<dbReference type="SUPFAM" id="SSF53062">
    <property type="entry name" value="PTS system fructose IIA component-like"/>
    <property type="match status" value="1"/>
</dbReference>
<sequence>MSHGYLAQETLKSAEMIVGETHQTYVVSMTAEDGLSGTNEKLTACLAEIGHEQEVLVIADLKGGTPCNVAMMKMQDYPKLRVITGLNLALAIEAVMSPLDSVDALVDYLVPVGKDAIDAVELLSVEDDEEYED</sequence>
<evidence type="ECO:0000256" key="1">
    <source>
        <dbReference type="ARBA" id="ARBA00004496"/>
    </source>
</evidence>
<dbReference type="GO" id="GO:0009401">
    <property type="term" value="P:phosphoenolpyruvate-dependent sugar phosphotransferase system"/>
    <property type="evidence" value="ECO:0007669"/>
    <property type="project" value="UniProtKB-KW"/>
</dbReference>
<keyword evidence="5" id="KW-0808">Transferase</keyword>
<keyword evidence="7" id="KW-0418">Kinase</keyword>
<gene>
    <name evidence="9" type="ORF">ESZ54_12095</name>
</gene>
<reference evidence="9 10" key="1">
    <citation type="submission" date="2019-01" db="EMBL/GenBank/DDBJ databases">
        <title>Vagococcus silagei sp. nov. isolated from brewer's grain.</title>
        <authorList>
            <person name="Guu J.-R."/>
        </authorList>
    </citation>
    <scope>NUCLEOTIDE SEQUENCE [LARGE SCALE GENOMIC DNA]</scope>
    <source>
        <strain evidence="9 10">2B-2</strain>
    </source>
</reference>
<evidence type="ECO:0000313" key="10">
    <source>
        <dbReference type="Proteomes" id="UP000310506"/>
    </source>
</evidence>
<protein>
    <submittedName>
        <fullName evidence="9">PTS fructose transporter subunit IIA</fullName>
    </submittedName>
</protein>
<dbReference type="PROSITE" id="PS51096">
    <property type="entry name" value="PTS_EIIA_TYPE_4"/>
    <property type="match status" value="1"/>
</dbReference>
<comment type="subcellular location">
    <subcellularLocation>
        <location evidence="1">Cytoplasm</location>
    </subcellularLocation>
</comment>
<dbReference type="InterPro" id="IPR033887">
    <property type="entry name" value="PTS_IIA_man"/>
</dbReference>
<feature type="domain" description="PTS EIIA type-4" evidence="8">
    <location>
        <begin position="1"/>
        <end position="117"/>
    </location>
</feature>
<dbReference type="PANTHER" id="PTHR33799:SF1">
    <property type="entry name" value="PTS SYSTEM MANNOSE-SPECIFIC EIIAB COMPONENT-RELATED"/>
    <property type="match status" value="1"/>
</dbReference>
<dbReference type="GO" id="GO:0005737">
    <property type="term" value="C:cytoplasm"/>
    <property type="evidence" value="ECO:0007669"/>
    <property type="project" value="UniProtKB-SubCell"/>
</dbReference>
<evidence type="ECO:0000256" key="4">
    <source>
        <dbReference type="ARBA" id="ARBA00022597"/>
    </source>
</evidence>
<keyword evidence="10" id="KW-1185">Reference proteome</keyword>